<dbReference type="InterPro" id="IPR029044">
    <property type="entry name" value="Nucleotide-diphossugar_trans"/>
</dbReference>
<dbReference type="CDD" id="cd00761">
    <property type="entry name" value="Glyco_tranf_GTA_type"/>
    <property type="match status" value="1"/>
</dbReference>
<dbReference type="SUPFAM" id="SSF53448">
    <property type="entry name" value="Nucleotide-diphospho-sugar transferases"/>
    <property type="match status" value="1"/>
</dbReference>
<dbReference type="AlphaFoldDB" id="X1LSQ8"/>
<dbReference type="EMBL" id="BARV01005936">
    <property type="protein sequence ID" value="GAI05435.1"/>
    <property type="molecule type" value="Genomic_DNA"/>
</dbReference>
<feature type="non-terminal residue" evidence="2">
    <location>
        <position position="1"/>
    </location>
</feature>
<dbReference type="PANTHER" id="PTHR22916:SF3">
    <property type="entry name" value="UDP-GLCNAC:BETAGAL BETA-1,3-N-ACETYLGLUCOSAMINYLTRANSFERASE-LIKE PROTEIN 1"/>
    <property type="match status" value="1"/>
</dbReference>
<protein>
    <recommendedName>
        <fullName evidence="1">Glycosyltransferase 2-like domain-containing protein</fullName>
    </recommendedName>
</protein>
<dbReference type="GO" id="GO:0016758">
    <property type="term" value="F:hexosyltransferase activity"/>
    <property type="evidence" value="ECO:0007669"/>
    <property type="project" value="UniProtKB-ARBA"/>
</dbReference>
<comment type="caution">
    <text evidence="2">The sequence shown here is derived from an EMBL/GenBank/DDBJ whole genome shotgun (WGS) entry which is preliminary data.</text>
</comment>
<dbReference type="PANTHER" id="PTHR22916">
    <property type="entry name" value="GLYCOSYLTRANSFERASE"/>
    <property type="match status" value="1"/>
</dbReference>
<name>X1LSQ8_9ZZZZ</name>
<organism evidence="2">
    <name type="scientific">marine sediment metagenome</name>
    <dbReference type="NCBI Taxonomy" id="412755"/>
    <lineage>
        <taxon>unclassified sequences</taxon>
        <taxon>metagenomes</taxon>
        <taxon>ecological metagenomes</taxon>
    </lineage>
</organism>
<evidence type="ECO:0000259" key="1">
    <source>
        <dbReference type="Pfam" id="PF00535"/>
    </source>
</evidence>
<gene>
    <name evidence="2" type="ORF">S06H3_12086</name>
</gene>
<accession>X1LSQ8</accession>
<dbReference type="Pfam" id="PF00535">
    <property type="entry name" value="Glycos_transf_2"/>
    <property type="match status" value="1"/>
</dbReference>
<evidence type="ECO:0000313" key="2">
    <source>
        <dbReference type="EMBL" id="GAI05435.1"/>
    </source>
</evidence>
<reference evidence="2" key="1">
    <citation type="journal article" date="2014" name="Front. Microbiol.">
        <title>High frequency of phylogenetically diverse reductive dehalogenase-homologous genes in deep subseafloor sedimentary metagenomes.</title>
        <authorList>
            <person name="Kawai M."/>
            <person name="Futagami T."/>
            <person name="Toyoda A."/>
            <person name="Takaki Y."/>
            <person name="Nishi S."/>
            <person name="Hori S."/>
            <person name="Arai W."/>
            <person name="Tsubouchi T."/>
            <person name="Morono Y."/>
            <person name="Uchiyama I."/>
            <person name="Ito T."/>
            <person name="Fujiyama A."/>
            <person name="Inagaki F."/>
            <person name="Takami H."/>
        </authorList>
    </citation>
    <scope>NUCLEOTIDE SEQUENCE</scope>
    <source>
        <strain evidence="2">Expedition CK06-06</strain>
    </source>
</reference>
<feature type="domain" description="Glycosyltransferase 2-like" evidence="1">
    <location>
        <begin position="88"/>
        <end position="256"/>
    </location>
</feature>
<sequence>FLTFAVSFFSNPRHSLKRLYSLTWEISSSIAKPVVKWLVRKLRGLGAHEPVTMSWYAYAFNEFKRKRNSKFPNDLSQIRCPTQKGLVSVILPVYNGARVVAESVESVLRQSYKNFELIIIDDGSTDDTPAILDKYASRDSRIKVIHQENRQLPQSLSNGFRLARGEFLTWTSDDNRMKQDFLKKMVDDLESKPSVDMIYANIDIIGEDGEYIRNSDWYRLYQNPPGSEHISLPKDPSELNIWTNNYVGSAFLYRDRVAYLLGDYSKLRFTSEDYDYWIRINEMLTLRHAGFEEPVYEYRFHSSSLTSREKELKIMENRMSLMAFDDFRRDFTLYPITWIFDSHFSDKPGEQIFQRLRKKAERARHIVMEPGELIFEKLPRLWYPSVYICVTDKSELPSPPDNGLPASPSKILIYAGEEKLPSKVDPSWDLCIATGKNQLPVKLEQKYQGWIVIEDVDTLFVTLDIRIRSDHTAKIEQEIFGTNKEMAGVRTSLIICTYRRSDRLIKALESAC</sequence>
<dbReference type="InterPro" id="IPR001173">
    <property type="entry name" value="Glyco_trans_2-like"/>
</dbReference>
<dbReference type="Gene3D" id="3.90.550.10">
    <property type="entry name" value="Spore Coat Polysaccharide Biosynthesis Protein SpsA, Chain A"/>
    <property type="match status" value="1"/>
</dbReference>
<proteinExistence type="predicted"/>
<feature type="non-terminal residue" evidence="2">
    <location>
        <position position="512"/>
    </location>
</feature>